<reference evidence="2" key="1">
    <citation type="submission" date="2020-03" db="EMBL/GenBank/DDBJ databases">
        <title>The deep terrestrial virosphere.</title>
        <authorList>
            <person name="Holmfeldt K."/>
            <person name="Nilsson E."/>
            <person name="Simone D."/>
            <person name="Lopez-Fernandez M."/>
            <person name="Wu X."/>
            <person name="de Brujin I."/>
            <person name="Lundin D."/>
            <person name="Andersson A."/>
            <person name="Bertilsson S."/>
            <person name="Dopson M."/>
        </authorList>
    </citation>
    <scope>NUCLEOTIDE SEQUENCE</scope>
    <source>
        <strain evidence="2">MM171A02020</strain>
    </source>
</reference>
<protein>
    <submittedName>
        <fullName evidence="2">Putative DNA binding, helix-turn-helix domain containing protein</fullName>
    </submittedName>
</protein>
<gene>
    <name evidence="2" type="ORF">MM171A02020_0012</name>
</gene>
<name>A0A6M3LSQ3_9ZZZZ</name>
<evidence type="ECO:0000259" key="1">
    <source>
        <dbReference type="Pfam" id="PF12728"/>
    </source>
</evidence>
<proteinExistence type="predicted"/>
<accession>A0A6M3LSQ3</accession>
<organism evidence="2">
    <name type="scientific">viral metagenome</name>
    <dbReference type="NCBI Taxonomy" id="1070528"/>
    <lineage>
        <taxon>unclassified sequences</taxon>
        <taxon>metagenomes</taxon>
        <taxon>organismal metagenomes</taxon>
    </lineage>
</organism>
<evidence type="ECO:0000313" key="2">
    <source>
        <dbReference type="EMBL" id="QJA98290.1"/>
    </source>
</evidence>
<dbReference type="InterPro" id="IPR041657">
    <property type="entry name" value="HTH_17"/>
</dbReference>
<dbReference type="EMBL" id="MT143568">
    <property type="protein sequence ID" value="QJA98290.1"/>
    <property type="molecule type" value="Genomic_DNA"/>
</dbReference>
<dbReference type="AlphaFoldDB" id="A0A6M3LSQ3"/>
<feature type="domain" description="Helix-turn-helix" evidence="1">
    <location>
        <begin position="7"/>
        <end position="52"/>
    </location>
</feature>
<dbReference type="Pfam" id="PF12728">
    <property type="entry name" value="HTH_17"/>
    <property type="match status" value="1"/>
</dbReference>
<sequence length="66" mass="7684">MYDRNRWVTVAHLSDTYGYSREYLRRLIRQGKIKADKVGSVWLVDAMSFSAYYVQVLEKPQGGPRG</sequence>